<dbReference type="Proteomes" id="UP000288805">
    <property type="component" value="Unassembled WGS sequence"/>
</dbReference>
<evidence type="ECO:0000313" key="13">
    <source>
        <dbReference type="Proteomes" id="UP000288805"/>
    </source>
</evidence>
<dbReference type="PROSITE" id="PS51873">
    <property type="entry name" value="TRIAD"/>
    <property type="match status" value="1"/>
</dbReference>
<dbReference type="GO" id="GO:0016567">
    <property type="term" value="P:protein ubiquitination"/>
    <property type="evidence" value="ECO:0007669"/>
    <property type="project" value="UniProtKB-UniPathway"/>
</dbReference>
<evidence type="ECO:0000256" key="4">
    <source>
        <dbReference type="ARBA" id="ARBA00012251"/>
    </source>
</evidence>
<dbReference type="InterPro" id="IPR044066">
    <property type="entry name" value="TRIAD_supradom"/>
</dbReference>
<keyword evidence="9" id="KW-0833">Ubl conjugation pathway</keyword>
<dbReference type="UniPathway" id="UPA00143"/>
<dbReference type="GO" id="GO:0008270">
    <property type="term" value="F:zinc ion binding"/>
    <property type="evidence" value="ECO:0007669"/>
    <property type="project" value="UniProtKB-KW"/>
</dbReference>
<comment type="pathway">
    <text evidence="3">Protein modification; protein ubiquitination.</text>
</comment>
<proteinExistence type="predicted"/>
<comment type="cofactor">
    <cofactor evidence="2">
        <name>Zn(2+)</name>
        <dbReference type="ChEBI" id="CHEBI:29105"/>
    </cofactor>
</comment>
<evidence type="ECO:0000256" key="2">
    <source>
        <dbReference type="ARBA" id="ARBA00001947"/>
    </source>
</evidence>
<keyword evidence="8" id="KW-0863">Zinc-finger</keyword>
<accession>A0A438KPK2</accession>
<name>A0A438KPK2_VITVI</name>
<evidence type="ECO:0000313" key="12">
    <source>
        <dbReference type="EMBL" id="RVX23127.1"/>
    </source>
</evidence>
<evidence type="ECO:0000256" key="1">
    <source>
        <dbReference type="ARBA" id="ARBA00001798"/>
    </source>
</evidence>
<organism evidence="12 13">
    <name type="scientific">Vitis vinifera</name>
    <name type="common">Grape</name>
    <dbReference type="NCBI Taxonomy" id="29760"/>
    <lineage>
        <taxon>Eukaryota</taxon>
        <taxon>Viridiplantae</taxon>
        <taxon>Streptophyta</taxon>
        <taxon>Embryophyta</taxon>
        <taxon>Tracheophyta</taxon>
        <taxon>Spermatophyta</taxon>
        <taxon>Magnoliopsida</taxon>
        <taxon>eudicotyledons</taxon>
        <taxon>Gunneridae</taxon>
        <taxon>Pentapetalae</taxon>
        <taxon>rosids</taxon>
        <taxon>Vitales</taxon>
        <taxon>Vitaceae</taxon>
        <taxon>Viteae</taxon>
        <taxon>Vitis</taxon>
    </lineage>
</organism>
<keyword evidence="7" id="KW-0677">Repeat</keyword>
<evidence type="ECO:0000256" key="3">
    <source>
        <dbReference type="ARBA" id="ARBA00004906"/>
    </source>
</evidence>
<comment type="caution">
    <text evidence="12">The sequence shown here is derived from an EMBL/GenBank/DDBJ whole genome shotgun (WGS) entry which is preliminary data.</text>
</comment>
<dbReference type="InterPro" id="IPR031127">
    <property type="entry name" value="E3_UB_ligase_RBR"/>
</dbReference>
<dbReference type="InterPro" id="IPR002867">
    <property type="entry name" value="IBR_dom"/>
</dbReference>
<sequence>MDFVSDSEGLLVSCYGGFIKKRRLALLFVLVLFKGIVEKFVFIGCHRQNEDDIDSIGVLCASEGGWFGRTLKVWSMPIEGIVKLNFDGCPLGKGFAIEAKVVALLEDVVQAKVWTYPTSYFGGAEWSAVVISKTKWCPAPGCDYAVDFIVGSGSYDVSCRCSYSFCWNCTEEAHRPVDCGTVAKWILKNSAESENMNWLNTISQYLNAYIFFLS</sequence>
<dbReference type="SMART" id="SM00647">
    <property type="entry name" value="IBR"/>
    <property type="match status" value="1"/>
</dbReference>
<evidence type="ECO:0000256" key="5">
    <source>
        <dbReference type="ARBA" id="ARBA00022679"/>
    </source>
</evidence>
<evidence type="ECO:0000256" key="6">
    <source>
        <dbReference type="ARBA" id="ARBA00022723"/>
    </source>
</evidence>
<keyword evidence="10" id="KW-0862">Zinc</keyword>
<reference evidence="12 13" key="1">
    <citation type="journal article" date="2018" name="PLoS Genet.">
        <title>Population sequencing reveals clonal diversity and ancestral inbreeding in the grapevine cultivar Chardonnay.</title>
        <authorList>
            <person name="Roach M.J."/>
            <person name="Johnson D.L."/>
            <person name="Bohlmann J."/>
            <person name="van Vuuren H.J."/>
            <person name="Jones S.J."/>
            <person name="Pretorius I.S."/>
            <person name="Schmidt S.A."/>
            <person name="Borneman A.R."/>
        </authorList>
    </citation>
    <scope>NUCLEOTIDE SEQUENCE [LARGE SCALE GENOMIC DNA]</scope>
    <source>
        <strain evidence="13">cv. Chardonnay</strain>
        <tissue evidence="12">Leaf</tissue>
    </source>
</reference>
<protein>
    <recommendedName>
        <fullName evidence="4">RBR-type E3 ubiquitin transferase</fullName>
        <ecNumber evidence="4">2.3.2.31</ecNumber>
    </recommendedName>
</protein>
<evidence type="ECO:0000256" key="10">
    <source>
        <dbReference type="ARBA" id="ARBA00022833"/>
    </source>
</evidence>
<evidence type="ECO:0000259" key="11">
    <source>
        <dbReference type="PROSITE" id="PS51873"/>
    </source>
</evidence>
<dbReference type="AlphaFoldDB" id="A0A438KPK2"/>
<dbReference type="CDD" id="cd20346">
    <property type="entry name" value="BRcat_RBR_ANKIB1"/>
    <property type="match status" value="1"/>
</dbReference>
<gene>
    <name evidence="12" type="primary">ARI8_0</name>
    <name evidence="12" type="ORF">CK203_000206</name>
</gene>
<dbReference type="Pfam" id="PF01485">
    <property type="entry name" value="IBR"/>
    <property type="match status" value="1"/>
</dbReference>
<dbReference type="PANTHER" id="PTHR11685">
    <property type="entry name" value="RBR FAMILY RING FINGER AND IBR DOMAIN-CONTAINING"/>
    <property type="match status" value="1"/>
</dbReference>
<evidence type="ECO:0000256" key="9">
    <source>
        <dbReference type="ARBA" id="ARBA00022786"/>
    </source>
</evidence>
<dbReference type="SUPFAM" id="SSF57850">
    <property type="entry name" value="RING/U-box"/>
    <property type="match status" value="1"/>
</dbReference>
<feature type="domain" description="RING-type" evidence="11">
    <location>
        <begin position="1"/>
        <end position="214"/>
    </location>
</feature>
<keyword evidence="6" id="KW-0479">Metal-binding</keyword>
<dbReference type="EMBL" id="QGNW01000001">
    <property type="protein sequence ID" value="RVX23127.1"/>
    <property type="molecule type" value="Genomic_DNA"/>
</dbReference>
<dbReference type="EC" id="2.3.2.31" evidence="4"/>
<comment type="catalytic activity">
    <reaction evidence="1">
        <text>[E2 ubiquitin-conjugating enzyme]-S-ubiquitinyl-L-cysteine + [acceptor protein]-L-lysine = [E2 ubiquitin-conjugating enzyme]-L-cysteine + [acceptor protein]-N(6)-ubiquitinyl-L-lysine.</text>
        <dbReference type="EC" id="2.3.2.31"/>
    </reaction>
</comment>
<dbReference type="GO" id="GO:0061630">
    <property type="term" value="F:ubiquitin protein ligase activity"/>
    <property type="evidence" value="ECO:0007669"/>
    <property type="project" value="UniProtKB-EC"/>
</dbReference>
<evidence type="ECO:0000256" key="8">
    <source>
        <dbReference type="ARBA" id="ARBA00022771"/>
    </source>
</evidence>
<keyword evidence="5" id="KW-0808">Transferase</keyword>
<evidence type="ECO:0000256" key="7">
    <source>
        <dbReference type="ARBA" id="ARBA00022737"/>
    </source>
</evidence>